<evidence type="ECO:0000313" key="20">
    <source>
        <dbReference type="Proteomes" id="UP000006310"/>
    </source>
</evidence>
<feature type="binding site" evidence="13">
    <location>
        <position position="76"/>
    </location>
    <ligand>
        <name>ATP</name>
        <dbReference type="ChEBI" id="CHEBI:30616"/>
    </ligand>
</feature>
<feature type="domain" description="Ubiquitin-activating enzyme SCCH" evidence="18">
    <location>
        <begin position="305"/>
        <end position="364"/>
    </location>
</feature>
<evidence type="ECO:0000256" key="1">
    <source>
        <dbReference type="ARBA" id="ARBA00004718"/>
    </source>
</evidence>
<dbReference type="PANTHER" id="PTHR10953">
    <property type="entry name" value="UBIQUITIN-ACTIVATING ENZYME E1"/>
    <property type="match status" value="1"/>
</dbReference>
<evidence type="ECO:0000256" key="15">
    <source>
        <dbReference type="PROSITE-ProRule" id="PRU10132"/>
    </source>
</evidence>
<comment type="similarity">
    <text evidence="3 11">Belongs to the ubiquitin-activating E1 family.</text>
</comment>
<dbReference type="InterPro" id="IPR030661">
    <property type="entry name" value="Uba2"/>
</dbReference>
<dbReference type="InterPro" id="IPR035985">
    <property type="entry name" value="Ubiquitin-activating_enz"/>
</dbReference>
<evidence type="ECO:0000256" key="7">
    <source>
        <dbReference type="ARBA" id="ARBA00022786"/>
    </source>
</evidence>
<dbReference type="PIRSF" id="PIRSF039133">
    <property type="entry name" value="SUMO_E1B"/>
    <property type="match status" value="1"/>
</dbReference>
<evidence type="ECO:0000256" key="14">
    <source>
        <dbReference type="PIRSR" id="PIRSR039133-3"/>
    </source>
</evidence>
<comment type="pathway">
    <text evidence="2">Protein modification; protein ubiquitination.</text>
</comment>
<dbReference type="InterPro" id="IPR000594">
    <property type="entry name" value="ThiF_NAD_FAD-bd"/>
</dbReference>
<evidence type="ECO:0000256" key="11">
    <source>
        <dbReference type="PIRNR" id="PIRNR039133"/>
    </source>
</evidence>
<dbReference type="GO" id="GO:0019948">
    <property type="term" value="F:SUMO activating enzyme activity"/>
    <property type="evidence" value="ECO:0007669"/>
    <property type="project" value="UniProtKB-UniRule"/>
</dbReference>
<dbReference type="OMA" id="PGKTECF"/>
<dbReference type="PANTHER" id="PTHR10953:SF5">
    <property type="entry name" value="SUMO-ACTIVATING ENZYME SUBUNIT 2"/>
    <property type="match status" value="1"/>
</dbReference>
<keyword evidence="20" id="KW-1185">Reference proteome</keyword>
<dbReference type="Gene3D" id="1.10.10.2660">
    <property type="entry name" value="Ubiquitin-activating enzyme E1, SCCH domain"/>
    <property type="match status" value="2"/>
</dbReference>
<evidence type="ECO:0000256" key="4">
    <source>
        <dbReference type="ARBA" id="ARBA00022598"/>
    </source>
</evidence>
<dbReference type="AlphaFoldDB" id="J7RX05"/>
<dbReference type="InterPro" id="IPR045886">
    <property type="entry name" value="ThiF/MoeB/HesA"/>
</dbReference>
<keyword evidence="7 11" id="KW-0833">Ubl conjugation pathway</keyword>
<dbReference type="EMBL" id="HE978316">
    <property type="protein sequence ID" value="CCK69567.1"/>
    <property type="molecule type" value="Genomic_DNA"/>
</dbReference>
<dbReference type="UniPathway" id="UPA00143"/>
<evidence type="ECO:0000256" key="9">
    <source>
        <dbReference type="ARBA" id="ARBA00022840"/>
    </source>
</evidence>
<keyword evidence="5 11" id="KW-0479">Metal-binding</keyword>
<organism evidence="19 20">
    <name type="scientific">Huiozyma naganishii (strain ATCC MYA-139 / BCRC 22969 / CBS 8797 / KCTC 17520 / NBRC 10181 / NCYC 3082 / Yp74L-3)</name>
    <name type="common">Yeast</name>
    <name type="synonym">Kazachstania naganishii</name>
    <dbReference type="NCBI Taxonomy" id="1071383"/>
    <lineage>
        <taxon>Eukaryota</taxon>
        <taxon>Fungi</taxon>
        <taxon>Dikarya</taxon>
        <taxon>Ascomycota</taxon>
        <taxon>Saccharomycotina</taxon>
        <taxon>Saccharomycetes</taxon>
        <taxon>Saccharomycetales</taxon>
        <taxon>Saccharomycetaceae</taxon>
        <taxon>Huiozyma</taxon>
    </lineage>
</organism>
<dbReference type="KEGG" id="kng:KNAG_0C04650"/>
<dbReference type="Gene3D" id="3.10.290.20">
    <property type="entry name" value="Ubiquitin-like 2 activating enzyme e1b. Chain: B, domain 3"/>
    <property type="match status" value="1"/>
</dbReference>
<dbReference type="OrthoDB" id="10255449at2759"/>
<sequence>MPRETNIVKILGQKNYEKIRNTKCLLVGAGGIGSELLKDLILMDFGEIHIVDLDTIDLSNLNRQFLFRQRDIKKPKSTTAVNAVKHFSNSKIVPYQGNIMDSTQFPLHWFEQFDIIFNALDNLAARRYVNKISQFILTPLLESGTAGFDGYIQPIIPGKTECFDCTKKETPKTFPVCTIRSTPSQPIHCIVWAKNFLFSQLFAAENTGDNMDDPNKDWGTTDPEEIKRIKQETNELQELQNIITAKQKERIPAILKKLFIQDIEKLLLLGNLWKTRDKPVPINALDIVKSPEDEKLDLNNIWPIQQQIQNFINVTEKLIDRMPKENNFIEFDKDDEDTLEFVAAASNIRSQIFNIPMKSVFDIKQIAGNIIPAIATTNALVAGLSSITSLRILNLLKYAPLKDAKDLNMAFTAKSSNMSQNRYLSNPKLAPPNCKCPVCAAVVRGVLHVSKKSLETFTLQKFVECLQSQYEYEEDISLLDMTGQRLLVDFDFDDLLQKTLSELKLHDGSVILLSDDSDRDDGMLKKPAEFYIVVSGSLNEEKMELPKLNIPLLPAPPSTTDTEETSENVDTVATTEGGQEDVITILDDTDTTSSKKRHFSDDDEGPPTKAVKQAIDDDIIELN</sequence>
<dbReference type="GO" id="GO:0005737">
    <property type="term" value="C:cytoplasm"/>
    <property type="evidence" value="ECO:0007669"/>
    <property type="project" value="TreeGrafter"/>
</dbReference>
<feature type="binding site" evidence="13">
    <location>
        <position position="52"/>
    </location>
    <ligand>
        <name>ATP</name>
        <dbReference type="ChEBI" id="CHEBI:30616"/>
    </ligand>
</feature>
<dbReference type="PROSITE" id="PS00865">
    <property type="entry name" value="UBIQUITIN_ACTIVAT_2"/>
    <property type="match status" value="1"/>
</dbReference>
<feature type="binding site" evidence="14">
    <location>
        <position position="165"/>
    </location>
    <ligand>
        <name>Zn(2+)</name>
        <dbReference type="ChEBI" id="CHEBI:29105"/>
    </ligand>
</feature>
<feature type="active site" description="Glycyl thioester intermediate" evidence="12 15">
    <location>
        <position position="177"/>
    </location>
</feature>
<feature type="binding site" evidence="13">
    <location>
        <begin position="121"/>
        <end position="126"/>
    </location>
    <ligand>
        <name>ATP</name>
        <dbReference type="ChEBI" id="CHEBI:30616"/>
    </ligand>
</feature>
<dbReference type="HOGENOM" id="CLU_013325_7_3_1"/>
<evidence type="ECO:0000256" key="8">
    <source>
        <dbReference type="ARBA" id="ARBA00022833"/>
    </source>
</evidence>
<feature type="binding site" evidence="14">
    <location>
        <position position="436"/>
    </location>
    <ligand>
        <name>Zn(2+)</name>
        <dbReference type="ChEBI" id="CHEBI:29105"/>
    </ligand>
</feature>
<protein>
    <recommendedName>
        <fullName evidence="10 11">Ubiquitin-activating enzyme E1-like</fullName>
    </recommendedName>
</protein>
<reference evidence="20" key="2">
    <citation type="submission" date="2012-08" db="EMBL/GenBank/DDBJ databases">
        <title>Genome sequence of Kazachstania naganishii.</title>
        <authorList>
            <person name="Gordon J.L."/>
            <person name="Armisen D."/>
            <person name="Proux-Wera E."/>
            <person name="OhEigeartaigh S.S."/>
            <person name="Byrne K.P."/>
            <person name="Wolfe K.H."/>
        </authorList>
    </citation>
    <scope>NUCLEOTIDE SEQUENCE [LARGE SCALE GENOMIC DNA]</scope>
    <source>
        <strain evidence="20">ATCC MYA-139 / BCRC 22969 / CBS 8797 / CCRC 22969 / KCTC 17520 / NBRC 10181 / NCYC 3082</strain>
    </source>
</reference>
<feature type="binding site" evidence="14">
    <location>
        <position position="439"/>
    </location>
    <ligand>
        <name>Zn(2+)</name>
        <dbReference type="ChEBI" id="CHEBI:29105"/>
    </ligand>
</feature>
<dbReference type="eggNOG" id="KOG2013">
    <property type="taxonomic scope" value="Eukaryota"/>
</dbReference>
<evidence type="ECO:0000256" key="3">
    <source>
        <dbReference type="ARBA" id="ARBA00005673"/>
    </source>
</evidence>
<feature type="binding site" evidence="14">
    <location>
        <position position="162"/>
    </location>
    <ligand>
        <name>Zn(2+)</name>
        <dbReference type="ChEBI" id="CHEBI:29105"/>
    </ligand>
</feature>
<dbReference type="GO" id="GO:0005524">
    <property type="term" value="F:ATP binding"/>
    <property type="evidence" value="ECO:0007669"/>
    <property type="project" value="UniProtKB-UniRule"/>
</dbReference>
<dbReference type="GeneID" id="34525247"/>
<reference evidence="19 20" key="1">
    <citation type="journal article" date="2011" name="Proc. Natl. Acad. Sci. U.S.A.">
        <title>Evolutionary erosion of yeast sex chromosomes by mating-type switching accidents.</title>
        <authorList>
            <person name="Gordon J.L."/>
            <person name="Armisen D."/>
            <person name="Proux-Wera E."/>
            <person name="Oheigeartaigh S.S."/>
            <person name="Byrne K.P."/>
            <person name="Wolfe K.H."/>
        </authorList>
    </citation>
    <scope>NUCLEOTIDE SEQUENCE [LARGE SCALE GENOMIC DNA]</scope>
    <source>
        <strain evidence="20">ATCC MYA-139 / BCRC 22969 / CBS 8797 / CCRC 22969 / KCTC 17520 / NBRC 10181 / NCYC 3082</strain>
    </source>
</reference>
<evidence type="ECO:0000313" key="19">
    <source>
        <dbReference type="EMBL" id="CCK69567.1"/>
    </source>
</evidence>
<proteinExistence type="inferred from homology"/>
<dbReference type="Pfam" id="PF00899">
    <property type="entry name" value="ThiF"/>
    <property type="match status" value="1"/>
</dbReference>
<keyword evidence="9 11" id="KW-0067">ATP-binding</keyword>
<evidence type="ECO:0000256" key="2">
    <source>
        <dbReference type="ARBA" id="ARBA00004906"/>
    </source>
</evidence>
<dbReference type="GO" id="GO:0016925">
    <property type="term" value="P:protein sumoylation"/>
    <property type="evidence" value="ECO:0007669"/>
    <property type="project" value="UniProtKB-UniRule"/>
</dbReference>
<dbReference type="RefSeq" id="XP_022463813.1">
    <property type="nucleotide sequence ID" value="XM_022607192.1"/>
</dbReference>
<dbReference type="Gene3D" id="3.40.50.720">
    <property type="entry name" value="NAD(P)-binding Rossmann-like Domain"/>
    <property type="match status" value="2"/>
</dbReference>
<evidence type="ECO:0000256" key="5">
    <source>
        <dbReference type="ARBA" id="ARBA00022723"/>
    </source>
</evidence>
<comment type="pathway">
    <text evidence="1 11">Protein modification; protein sumoylation.</text>
</comment>
<evidence type="ECO:0000256" key="16">
    <source>
        <dbReference type="SAM" id="MobiDB-lite"/>
    </source>
</evidence>
<feature type="binding site" evidence="13">
    <location>
        <begin position="60"/>
        <end position="63"/>
    </location>
    <ligand>
        <name>ATP</name>
        <dbReference type="ChEBI" id="CHEBI:30616"/>
    </ligand>
</feature>
<evidence type="ECO:0000256" key="12">
    <source>
        <dbReference type="PIRSR" id="PIRSR039133-1"/>
    </source>
</evidence>
<dbReference type="Proteomes" id="UP000006310">
    <property type="component" value="Chromosome 3"/>
</dbReference>
<dbReference type="InterPro" id="IPR042063">
    <property type="entry name" value="Ubi_acti_E1_SCCH"/>
</dbReference>
<dbReference type="Pfam" id="PF10585">
    <property type="entry name" value="UBA_E1_SCCH"/>
    <property type="match status" value="1"/>
</dbReference>
<name>J7RX05_HUIN7</name>
<evidence type="ECO:0000259" key="18">
    <source>
        <dbReference type="Pfam" id="PF10585"/>
    </source>
</evidence>
<keyword evidence="6 11" id="KW-0547">Nucleotide-binding</keyword>
<dbReference type="GO" id="GO:0016567">
    <property type="term" value="P:protein ubiquitination"/>
    <property type="evidence" value="ECO:0007669"/>
    <property type="project" value="UniProtKB-UniPathway"/>
</dbReference>
<evidence type="ECO:0000259" key="17">
    <source>
        <dbReference type="Pfam" id="PF00899"/>
    </source>
</evidence>
<dbReference type="SUPFAM" id="SSF69572">
    <property type="entry name" value="Activating enzymes of the ubiquitin-like proteins"/>
    <property type="match status" value="1"/>
</dbReference>
<dbReference type="STRING" id="1071383.J7RX05"/>
<dbReference type="GO" id="GO:0031510">
    <property type="term" value="C:SUMO activating enzyme complex"/>
    <property type="evidence" value="ECO:0007669"/>
    <property type="project" value="UniProtKB-UniRule"/>
</dbReference>
<evidence type="ECO:0000256" key="13">
    <source>
        <dbReference type="PIRSR" id="PIRSR039133-2"/>
    </source>
</evidence>
<feature type="binding site" evidence="13">
    <location>
        <begin position="28"/>
        <end position="33"/>
    </location>
    <ligand>
        <name>ATP</name>
        <dbReference type="ChEBI" id="CHEBI:30616"/>
    </ligand>
</feature>
<evidence type="ECO:0000256" key="6">
    <source>
        <dbReference type="ARBA" id="ARBA00022741"/>
    </source>
</evidence>
<keyword evidence="4" id="KW-0436">Ligase</keyword>
<dbReference type="GO" id="GO:0046872">
    <property type="term" value="F:metal ion binding"/>
    <property type="evidence" value="ECO:0007669"/>
    <property type="project" value="UniProtKB-KW"/>
</dbReference>
<feature type="domain" description="THIF-type NAD/FAD binding fold" evidence="17">
    <location>
        <begin position="8"/>
        <end position="438"/>
    </location>
</feature>
<dbReference type="InterPro" id="IPR033127">
    <property type="entry name" value="UBQ-activ_enz_E1_Cys_AS"/>
</dbReference>
<evidence type="ECO:0000256" key="10">
    <source>
        <dbReference type="ARBA" id="ARBA00073512"/>
    </source>
</evidence>
<gene>
    <name evidence="19" type="primary">KNAG0C04650</name>
    <name evidence="19" type="ordered locus">KNAG_0C04650</name>
</gene>
<dbReference type="UniPathway" id="UPA00886"/>
<comment type="subunit">
    <text evidence="11">Heterodimer.</text>
</comment>
<dbReference type="FunFam" id="1.10.10.520:FF:000005">
    <property type="entry name" value="Ubiquitin-activating enzyme E1-like"/>
    <property type="match status" value="1"/>
</dbReference>
<keyword evidence="8 11" id="KW-0862">Zinc</keyword>
<dbReference type="FunFam" id="3.50.50.80:FF:000004">
    <property type="entry name" value="Ubiquitin-activating enzyme E1-like"/>
    <property type="match status" value="1"/>
</dbReference>
<accession>J7RX05</accession>
<dbReference type="InterPro" id="IPR019572">
    <property type="entry name" value="UBA_E1_SCCH"/>
</dbReference>
<feature type="region of interest" description="Disordered" evidence="16">
    <location>
        <begin position="584"/>
        <end position="623"/>
    </location>
</feature>